<proteinExistence type="predicted"/>
<evidence type="ECO:0000256" key="1">
    <source>
        <dbReference type="SAM" id="MobiDB-lite"/>
    </source>
</evidence>
<sequence length="224" mass="25201">MPRPHHPTDPFTTAPLQPTTSNSTSLRTQSSQHSLRSNASTASTRPRPQNNLFAPALSRRPTSRATPRVDDEVLADSESETEQHPAASSRQRPLRRLRNGSPSISGAGKQRPQKVKQEDEVEFVNRRADGSFLLGVSGFGQETAVPDFGEVEGEEERDQAEADAHYVSIARQYFSSGAALGGKGGKRHEEELEQWRMPMMMRLREQVMQQLEGERWRYEAVERY</sequence>
<dbReference type="EMBL" id="JAWDJX010000014">
    <property type="protein sequence ID" value="KAK3053923.1"/>
    <property type="molecule type" value="Genomic_DNA"/>
</dbReference>
<accession>A0AAJ0DH01</accession>
<protein>
    <submittedName>
        <fullName evidence="2">Uncharacterized protein</fullName>
    </submittedName>
</protein>
<organism evidence="2 3">
    <name type="scientific">Extremus antarcticus</name>
    <dbReference type="NCBI Taxonomy" id="702011"/>
    <lineage>
        <taxon>Eukaryota</taxon>
        <taxon>Fungi</taxon>
        <taxon>Dikarya</taxon>
        <taxon>Ascomycota</taxon>
        <taxon>Pezizomycotina</taxon>
        <taxon>Dothideomycetes</taxon>
        <taxon>Dothideomycetidae</taxon>
        <taxon>Mycosphaerellales</taxon>
        <taxon>Extremaceae</taxon>
        <taxon>Extremus</taxon>
    </lineage>
</organism>
<feature type="region of interest" description="Disordered" evidence="1">
    <location>
        <begin position="1"/>
        <end position="119"/>
    </location>
</feature>
<keyword evidence="3" id="KW-1185">Reference proteome</keyword>
<dbReference type="AlphaFoldDB" id="A0AAJ0DH01"/>
<name>A0AAJ0DH01_9PEZI</name>
<dbReference type="Proteomes" id="UP001271007">
    <property type="component" value="Unassembled WGS sequence"/>
</dbReference>
<evidence type="ECO:0000313" key="2">
    <source>
        <dbReference type="EMBL" id="KAK3053923.1"/>
    </source>
</evidence>
<evidence type="ECO:0000313" key="3">
    <source>
        <dbReference type="Proteomes" id="UP001271007"/>
    </source>
</evidence>
<reference evidence="2" key="1">
    <citation type="submission" date="2023-04" db="EMBL/GenBank/DDBJ databases">
        <title>Black Yeasts Isolated from many extreme environments.</title>
        <authorList>
            <person name="Coleine C."/>
            <person name="Stajich J.E."/>
            <person name="Selbmann L."/>
        </authorList>
    </citation>
    <scope>NUCLEOTIDE SEQUENCE</scope>
    <source>
        <strain evidence="2">CCFEE 5312</strain>
    </source>
</reference>
<comment type="caution">
    <text evidence="2">The sequence shown here is derived from an EMBL/GenBank/DDBJ whole genome shotgun (WGS) entry which is preliminary data.</text>
</comment>
<gene>
    <name evidence="2" type="ORF">LTR09_005203</name>
</gene>
<feature type="compositionally biased region" description="Polar residues" evidence="1">
    <location>
        <begin position="10"/>
        <end position="52"/>
    </location>
</feature>